<dbReference type="Gene3D" id="2.60.40.10">
    <property type="entry name" value="Immunoglobulins"/>
    <property type="match status" value="1"/>
</dbReference>
<proteinExistence type="predicted"/>
<dbReference type="Proteomes" id="UP000215539">
    <property type="component" value="Chromosome 1"/>
</dbReference>
<dbReference type="InterPro" id="IPR036116">
    <property type="entry name" value="FN3_sf"/>
</dbReference>
<reference evidence="2 4" key="1">
    <citation type="submission" date="2016-02" db="EMBL/GenBank/DDBJ databases">
        <authorList>
            <person name="Holder M.E."/>
            <person name="Ajami N.J."/>
            <person name="Petrosino J.F."/>
        </authorList>
    </citation>
    <scope>NUCLEOTIDE SEQUENCE [LARGE SCALE GENOMIC DNA]</scope>
    <source>
        <strain evidence="2 4">CCUG 32990</strain>
    </source>
</reference>
<dbReference type="Proteomes" id="UP000065822">
    <property type="component" value="Chromosome"/>
</dbReference>
<dbReference type="InterPro" id="IPR003961">
    <property type="entry name" value="FN3_dom"/>
</dbReference>
<evidence type="ECO:0000313" key="2">
    <source>
        <dbReference type="EMBL" id="AMD84459.1"/>
    </source>
</evidence>
<dbReference type="RefSeq" id="WP_066428025.1">
    <property type="nucleotide sequence ID" value="NZ_CP014227.1"/>
</dbReference>
<reference evidence="3 5" key="2">
    <citation type="submission" date="2017-06" db="EMBL/GenBank/DDBJ databases">
        <authorList>
            <consortium name="Pathogen Informatics"/>
        </authorList>
    </citation>
    <scope>NUCLEOTIDE SEQUENCE [LARGE SCALE GENOMIC DNA]</scope>
    <source>
        <strain evidence="3 5">NCTC12947</strain>
    </source>
</reference>
<sequence>MSSLKQFVSTLLLFCSLLIYGQQYPVEVHVAATPPYEQSLRAYWSSPERKIQVHLLLKDLHSATQQIALRFSLENMQGGIIAQTSDYALPYLETLTPSQRITLDNQQFRQLFAFENLTGITQPFYDNLLPEGGYFLCFRAFNPVTQMPVSNKGRAYIQIRRFSPPLLTLPHRGEVLSKLSDFQQLPFQWTPRDPVPFTRYEFTLKEVWDLSLSAEEAFLSGRLIHQEETSATSLLYGVDKPLLTDNKRYVWRVRAFTDNPNAAMDTPSYFKNGGTSEVFYFDYISQCQPPQMLSAKAQSHSANVQWIGSLPIGSEGSYKVMYREKGKTWHSQLASQPSTTLVGLKDGKRYIYKVGVPCNLQGGNVGVFGGQAYAFSPEQEFNTPQKTDKEGNVQCGTKPTIRITNREPLQDPLAPNDTFIAGDFPVTVLEAQGGGGTYSGKGIVEIPYLANSKVLVTFSNIKLNTNRQLIDGMLVTTYDKTEKNVNFLQEGVGELFGDRGIKGHKVPFEIDHIKVDNSTQPPRITIIGKTDPATGNAPTMELPTGRDYQIVDSAGKVYSVDEGGNTTDIGKLSSTKLAHKPTYKASTGKDGTPTQVVSDNFTVRWDFEGSNYAYDTRGEVPYKALVKDKDEHFNVLISQKDTTAYRFVFRNEKGVEIPSKELEKGKFELSCKGLYDFADEPLWVVAVPKKGGKDAQGEVISQCVLVHLAEKEVNVVLVPTSKSVRITDAALKEVSAIYQRVGVQLHFSEEAVFDISKFLQDGKLPTENKLGDLSTYSPEQNAIISEFKQSHSVKSDAYYLFITDSGSSTGQGGYMRLNGQFGFVYGLNPKVLAHELGHGAFQLEHPKASDLLMSASGEGTAFAYEQWKQINDPKVKLYAFQGQGEGEKYHILSLLEKIKKGSGNGDFSINFIKDYEWKIDKEGSYPISSIDKIDLDGDHIEEKVETIVKGGVANKDYIIDLRITNGLYNSCSIDYEIGVEKKNFFCLVFKNKKNQQVFQFKVEDFSTYQKLLTYLSMKLTDKALASLIQKYKEEIFSTNNCNELDYLFEAIGDSITTKLPKETVWRALVSLSQCSMGESWGTKEETAAINILRGIEDKEYLYNQLYNHQEVVYDLYQRIDGDNLITYLTILAELVDHYAEKTPDNNYCYLGVVPPDRFITDIDDIDAHHKKKHIKSRVIDSSKGVELQITPLSDFYKSNLLDLVCAYKNYRNYDQGYDELPLIYIYHLSKKQEQKEFLEVVNYFSTFAGLYGSARILFAKTVGVIAKSIAITEISNLAITTYVNNHQEELSRLGKEGKWIAENWNKISIGIDLATFSTAFLNDFVRNGSVVSSKLNTRGAEKEAKELDEITESFRKELAKREKIYGNKVEKNALGNGESLSELAKKVSKEYDLLIKNGLKIEKKANTIIFRNKQGETVASVFNNKLRPNKWIANYNSEKLGYKKIGEKDGYWIYSKENGDIRFDIGFRKERKLESREVNDYLVNGQKKDLDGQPYWAGTEVEEIILGNNNEIIYFVENYKNGIPNPGQYASKEAITTIKELRQKLAVKEAWKPTSEIPTLRAYKVKTPLRVRSGIIGPQIDNGVKLQGGGHQYEIIDYLGNDWQKYLIPIDTKGVKLK</sequence>
<organism evidence="3 5">
    <name type="scientific">Capnocytophaga haemolytica</name>
    <dbReference type="NCBI Taxonomy" id="45243"/>
    <lineage>
        <taxon>Bacteria</taxon>
        <taxon>Pseudomonadati</taxon>
        <taxon>Bacteroidota</taxon>
        <taxon>Flavobacteriia</taxon>
        <taxon>Flavobacteriales</taxon>
        <taxon>Flavobacteriaceae</taxon>
        <taxon>Capnocytophaga</taxon>
    </lineage>
</organism>
<evidence type="ECO:0000313" key="4">
    <source>
        <dbReference type="Proteomes" id="UP000065822"/>
    </source>
</evidence>
<accession>A0AAX2GYB3</accession>
<keyword evidence="4" id="KW-1185">Reference proteome</keyword>
<protein>
    <submittedName>
        <fullName evidence="3">TANFOR domain</fullName>
    </submittedName>
</protein>
<feature type="region of interest" description="Disordered" evidence="1">
    <location>
        <begin position="521"/>
        <end position="541"/>
    </location>
</feature>
<evidence type="ECO:0000256" key="1">
    <source>
        <dbReference type="SAM" id="MobiDB-lite"/>
    </source>
</evidence>
<evidence type="ECO:0000313" key="5">
    <source>
        <dbReference type="Proteomes" id="UP000215539"/>
    </source>
</evidence>
<dbReference type="EMBL" id="LT906449">
    <property type="protein sequence ID" value="SNV10389.1"/>
    <property type="molecule type" value="Genomic_DNA"/>
</dbReference>
<dbReference type="EMBL" id="CP014227">
    <property type="protein sequence ID" value="AMD84459.1"/>
    <property type="molecule type" value="Genomic_DNA"/>
</dbReference>
<name>A0AAX2GYB3_9FLAO</name>
<dbReference type="CDD" id="cd00063">
    <property type="entry name" value="FN3"/>
    <property type="match status" value="1"/>
</dbReference>
<dbReference type="SUPFAM" id="SSF49265">
    <property type="entry name" value="Fibronectin type III"/>
    <property type="match status" value="1"/>
</dbReference>
<gene>
    <name evidence="2" type="ORF">AXF12_02275</name>
    <name evidence="3" type="ORF">SAMEA44541418_01291</name>
</gene>
<dbReference type="InterPro" id="IPR013783">
    <property type="entry name" value="Ig-like_fold"/>
</dbReference>
<evidence type="ECO:0000313" key="3">
    <source>
        <dbReference type="EMBL" id="SNV10389.1"/>
    </source>
</evidence>
<dbReference type="KEGG" id="chg:AXF12_02275"/>